<dbReference type="EMBL" id="ML976993">
    <property type="protein sequence ID" value="KAF1955720.1"/>
    <property type="molecule type" value="Genomic_DNA"/>
</dbReference>
<feature type="compositionally biased region" description="Polar residues" evidence="5">
    <location>
        <begin position="1"/>
        <end position="10"/>
    </location>
</feature>
<accession>A0A6A5TUL7</accession>
<feature type="transmembrane region" description="Helical" evidence="6">
    <location>
        <begin position="227"/>
        <end position="245"/>
    </location>
</feature>
<sequence>MARSTNQQGGPTPRRSARASTVARSIASQSVASASGNAATPSRKSALPKLNARQSTAYGASGRIVAAEELHVPATGFIQAFDDQRGAAVARGAQNQLASGALHRGESDRAESPSVQGFESENPSSEPSDNEEDVDQQSIANTSKSFGMMREAGMLRPLTPPGRRSRAAPLALAPAPIPPRSLAMPPPRLEPRPAPTNVRQPNVVRPAVVVPQVAEEEQGRSWFRKEWLFYVLGGLFMLFLGLVLAKPGNIDAIKTSFLDFIPPPRDDKFGYDRTTDYLVDWVKGGYKGLDADISDVRNTVLQLRDRLPDLVVVHKDANGSFRISDEFWNALASKMKSEVISGSTSENWKAFLDKNDAKIQEIFRKSFDPSKAHPHVINRREFLDTLEKNWNGLSELVDKKIAEVSKNMEKELKKAVNKEVKQAQIDQIRLQSLAITNLLANAELTLRKPNYFSPGLGAFVNTRISSPTAAENPAWLTHLWRSAVTPPDRRPPVLALEEWREVGDCWCAAPSTSKKGKTQLAINLGSRIFPNQLTIEHIPMTMTPGKNIASAPKNVELWVKTDTLAVPGQTSSGDCEHTDDMPEGWICLGSVKYDIFGANHVQTFDLQMQTPTAIDEAVIRVTENWGADRTCIYRVRLHGEFDGPDYDYTPRAE</sequence>
<dbReference type="Proteomes" id="UP000800035">
    <property type="component" value="Unassembled WGS sequence"/>
</dbReference>
<evidence type="ECO:0000256" key="5">
    <source>
        <dbReference type="SAM" id="MobiDB-lite"/>
    </source>
</evidence>
<evidence type="ECO:0000256" key="6">
    <source>
        <dbReference type="SAM" id="Phobius"/>
    </source>
</evidence>
<evidence type="ECO:0000256" key="4">
    <source>
        <dbReference type="ARBA" id="ARBA00023136"/>
    </source>
</evidence>
<evidence type="ECO:0000259" key="7">
    <source>
        <dbReference type="PROSITE" id="PS51469"/>
    </source>
</evidence>
<dbReference type="PANTHER" id="PTHR12911:SF8">
    <property type="entry name" value="KLAROID PROTEIN-RELATED"/>
    <property type="match status" value="1"/>
</dbReference>
<evidence type="ECO:0000256" key="1">
    <source>
        <dbReference type="ARBA" id="ARBA00004370"/>
    </source>
</evidence>
<dbReference type="Gene3D" id="2.60.120.260">
    <property type="entry name" value="Galactose-binding domain-like"/>
    <property type="match status" value="1"/>
</dbReference>
<keyword evidence="9" id="KW-1185">Reference proteome</keyword>
<feature type="region of interest" description="Disordered" evidence="5">
    <location>
        <begin position="98"/>
        <end position="136"/>
    </location>
</feature>
<evidence type="ECO:0000313" key="8">
    <source>
        <dbReference type="EMBL" id="KAF1955720.1"/>
    </source>
</evidence>
<keyword evidence="4 6" id="KW-0472">Membrane</keyword>
<dbReference type="GO" id="GO:0034993">
    <property type="term" value="C:meiotic nuclear membrane microtubule tethering complex"/>
    <property type="evidence" value="ECO:0007669"/>
    <property type="project" value="TreeGrafter"/>
</dbReference>
<evidence type="ECO:0000313" key="9">
    <source>
        <dbReference type="Proteomes" id="UP000800035"/>
    </source>
</evidence>
<proteinExistence type="predicted"/>
<organism evidence="8 9">
    <name type="scientific">Byssothecium circinans</name>
    <dbReference type="NCBI Taxonomy" id="147558"/>
    <lineage>
        <taxon>Eukaryota</taxon>
        <taxon>Fungi</taxon>
        <taxon>Dikarya</taxon>
        <taxon>Ascomycota</taxon>
        <taxon>Pezizomycotina</taxon>
        <taxon>Dothideomycetes</taxon>
        <taxon>Pleosporomycetidae</taxon>
        <taxon>Pleosporales</taxon>
        <taxon>Massarineae</taxon>
        <taxon>Massarinaceae</taxon>
        <taxon>Byssothecium</taxon>
    </lineage>
</organism>
<protein>
    <recommendedName>
        <fullName evidence="7">SUN domain-containing protein</fullName>
    </recommendedName>
</protein>
<dbReference type="Pfam" id="PF07738">
    <property type="entry name" value="Sad1_UNC"/>
    <property type="match status" value="1"/>
</dbReference>
<dbReference type="InterPro" id="IPR045119">
    <property type="entry name" value="SUN1-5"/>
</dbReference>
<dbReference type="OrthoDB" id="342281at2759"/>
<reference evidence="8" key="1">
    <citation type="journal article" date="2020" name="Stud. Mycol.">
        <title>101 Dothideomycetes genomes: a test case for predicting lifestyles and emergence of pathogens.</title>
        <authorList>
            <person name="Haridas S."/>
            <person name="Albert R."/>
            <person name="Binder M."/>
            <person name="Bloem J."/>
            <person name="Labutti K."/>
            <person name="Salamov A."/>
            <person name="Andreopoulos B."/>
            <person name="Baker S."/>
            <person name="Barry K."/>
            <person name="Bills G."/>
            <person name="Bluhm B."/>
            <person name="Cannon C."/>
            <person name="Castanera R."/>
            <person name="Culley D."/>
            <person name="Daum C."/>
            <person name="Ezra D."/>
            <person name="Gonzalez J."/>
            <person name="Henrissat B."/>
            <person name="Kuo A."/>
            <person name="Liang C."/>
            <person name="Lipzen A."/>
            <person name="Lutzoni F."/>
            <person name="Magnuson J."/>
            <person name="Mondo S."/>
            <person name="Nolan M."/>
            <person name="Ohm R."/>
            <person name="Pangilinan J."/>
            <person name="Park H.-J."/>
            <person name="Ramirez L."/>
            <person name="Alfaro M."/>
            <person name="Sun H."/>
            <person name="Tritt A."/>
            <person name="Yoshinaga Y."/>
            <person name="Zwiers L.-H."/>
            <person name="Turgeon B."/>
            <person name="Goodwin S."/>
            <person name="Spatafora J."/>
            <person name="Crous P."/>
            <person name="Grigoriev I."/>
        </authorList>
    </citation>
    <scope>NUCLEOTIDE SEQUENCE</scope>
    <source>
        <strain evidence="8">CBS 675.92</strain>
    </source>
</reference>
<keyword evidence="3 6" id="KW-1133">Transmembrane helix</keyword>
<evidence type="ECO:0000256" key="3">
    <source>
        <dbReference type="ARBA" id="ARBA00022989"/>
    </source>
</evidence>
<feature type="compositionally biased region" description="Pro residues" evidence="5">
    <location>
        <begin position="175"/>
        <end position="186"/>
    </location>
</feature>
<comment type="subcellular location">
    <subcellularLocation>
        <location evidence="1">Membrane</location>
    </subcellularLocation>
</comment>
<dbReference type="PROSITE" id="PS51469">
    <property type="entry name" value="SUN"/>
    <property type="match status" value="1"/>
</dbReference>
<name>A0A6A5TUL7_9PLEO</name>
<feature type="region of interest" description="Disordered" evidence="5">
    <location>
        <begin position="1"/>
        <end position="53"/>
    </location>
</feature>
<keyword evidence="2 6" id="KW-0812">Transmembrane</keyword>
<gene>
    <name evidence="8" type="ORF">CC80DRAFT_78060</name>
</gene>
<feature type="compositionally biased region" description="Low complexity" evidence="5">
    <location>
        <begin position="18"/>
        <end position="28"/>
    </location>
</feature>
<feature type="compositionally biased region" description="Polar residues" evidence="5">
    <location>
        <begin position="29"/>
        <end position="43"/>
    </location>
</feature>
<evidence type="ECO:0000256" key="2">
    <source>
        <dbReference type="ARBA" id="ARBA00022692"/>
    </source>
</evidence>
<feature type="region of interest" description="Disordered" evidence="5">
    <location>
        <begin position="154"/>
        <end position="186"/>
    </location>
</feature>
<feature type="domain" description="SUN" evidence="7">
    <location>
        <begin position="457"/>
        <end position="642"/>
    </location>
</feature>
<dbReference type="GO" id="GO:0043495">
    <property type="term" value="F:protein-membrane adaptor activity"/>
    <property type="evidence" value="ECO:0007669"/>
    <property type="project" value="TreeGrafter"/>
</dbReference>
<dbReference type="PANTHER" id="PTHR12911">
    <property type="entry name" value="SAD1/UNC-84-LIKE PROTEIN-RELATED"/>
    <property type="match status" value="1"/>
</dbReference>
<dbReference type="AlphaFoldDB" id="A0A6A5TUL7"/>
<dbReference type="InterPro" id="IPR012919">
    <property type="entry name" value="SUN_dom"/>
</dbReference>